<gene>
    <name evidence="6" type="ORF">FXN63_11040</name>
</gene>
<evidence type="ECO:0000313" key="7">
    <source>
        <dbReference type="Proteomes" id="UP000325161"/>
    </source>
</evidence>
<dbReference type="SUPFAM" id="SSF51905">
    <property type="entry name" value="FAD/NAD(P)-binding domain"/>
    <property type="match status" value="1"/>
</dbReference>
<keyword evidence="2" id="KW-0285">Flavoprotein</keyword>
<reference evidence="6 7" key="1">
    <citation type="submission" date="2019-08" db="EMBL/GenBank/DDBJ databases">
        <title>Amphibian skin-associated Pigmentiphaga: genome sequence and occurrence across geography and hosts.</title>
        <authorList>
            <person name="Bletz M.C."/>
            <person name="Bunk B."/>
            <person name="Sproeer C."/>
            <person name="Biwer P."/>
            <person name="Reiter S."/>
            <person name="Rabemananjara F.C.E."/>
            <person name="Schulz S."/>
            <person name="Overmann J."/>
            <person name="Vences M."/>
        </authorList>
    </citation>
    <scope>NUCLEOTIDE SEQUENCE [LARGE SCALE GENOMIC DNA]</scope>
    <source>
        <strain evidence="6 7">Mada1488</strain>
    </source>
</reference>
<keyword evidence="7" id="KW-1185">Reference proteome</keyword>
<dbReference type="InterPro" id="IPR045170">
    <property type="entry name" value="MTOX"/>
</dbReference>
<keyword evidence="4" id="KW-0560">Oxidoreductase</keyword>
<dbReference type="OrthoDB" id="8713780at2"/>
<dbReference type="GO" id="GO:0008115">
    <property type="term" value="F:sarcosine oxidase activity"/>
    <property type="evidence" value="ECO:0007669"/>
    <property type="project" value="TreeGrafter"/>
</dbReference>
<dbReference type="Gene3D" id="3.30.9.10">
    <property type="entry name" value="D-Amino Acid Oxidase, subunit A, domain 2"/>
    <property type="match status" value="1"/>
</dbReference>
<dbReference type="Pfam" id="PF01266">
    <property type="entry name" value="DAO"/>
    <property type="match status" value="1"/>
</dbReference>
<dbReference type="PANTHER" id="PTHR10961">
    <property type="entry name" value="PEROXISOMAL SARCOSINE OXIDASE"/>
    <property type="match status" value="1"/>
</dbReference>
<name>A0A5C0AX06_9BURK</name>
<evidence type="ECO:0000256" key="1">
    <source>
        <dbReference type="ARBA" id="ARBA00001974"/>
    </source>
</evidence>
<accession>A0A5C0AX06</accession>
<comment type="cofactor">
    <cofactor evidence="1">
        <name>FAD</name>
        <dbReference type="ChEBI" id="CHEBI:57692"/>
    </cofactor>
</comment>
<evidence type="ECO:0000259" key="5">
    <source>
        <dbReference type="Pfam" id="PF01266"/>
    </source>
</evidence>
<dbReference type="Proteomes" id="UP000325161">
    <property type="component" value="Chromosome"/>
</dbReference>
<dbReference type="RefSeq" id="WP_148814784.1">
    <property type="nucleotide sequence ID" value="NZ_CP043046.1"/>
</dbReference>
<evidence type="ECO:0000256" key="2">
    <source>
        <dbReference type="ARBA" id="ARBA00022630"/>
    </source>
</evidence>
<evidence type="ECO:0000256" key="4">
    <source>
        <dbReference type="ARBA" id="ARBA00023002"/>
    </source>
</evidence>
<dbReference type="KEGG" id="pacr:FXN63_11040"/>
<keyword evidence="3" id="KW-0274">FAD</keyword>
<proteinExistence type="predicted"/>
<protein>
    <submittedName>
        <fullName evidence="6">FAD-dependent oxidoreductase</fullName>
    </submittedName>
</protein>
<sequence length="366" mass="39954">MSRVVIIGAGIVGLSTARAAVKRGHEVVLLEKGPMPNPQGASFDLHRMIRAHYGAMEGYARMIAPAFDAWDRVWNDLGKEHFENTGAVAISLSPDDYADKTLQTFRKIGLDHEVHDRAGMEALAPHLDLPEGAWGVTGGRGGPLFASAIVTELTDWVRRHGVDMRDNTEVKAIDRAAGIAVLADGTTVQGDLLVIAAGAWVSNLLPELDGNPVYRQALCYVEPPADYKESWRNAPAIVAIGDHGGYTLPDRRGAGLKFGHGGHRRLQRPDITGFGSDLKAESDIVLGAFRPFLKQPDHYTPQRMQVGYYVLDPSRRFKVETNGKSVLVTNCDGQMFKFGPLMGEQIMRAFHGEQSAAELTNWAAAY</sequence>
<dbReference type="EMBL" id="CP043046">
    <property type="protein sequence ID" value="QEI06306.1"/>
    <property type="molecule type" value="Genomic_DNA"/>
</dbReference>
<evidence type="ECO:0000313" key="6">
    <source>
        <dbReference type="EMBL" id="QEI06306.1"/>
    </source>
</evidence>
<dbReference type="AlphaFoldDB" id="A0A5C0AX06"/>
<dbReference type="PANTHER" id="PTHR10961:SF46">
    <property type="entry name" value="PEROXISOMAL SARCOSINE OXIDASE"/>
    <property type="match status" value="1"/>
</dbReference>
<dbReference type="Gene3D" id="3.50.50.60">
    <property type="entry name" value="FAD/NAD(P)-binding domain"/>
    <property type="match status" value="1"/>
</dbReference>
<feature type="domain" description="FAD dependent oxidoreductase" evidence="5">
    <location>
        <begin position="3"/>
        <end position="346"/>
    </location>
</feature>
<dbReference type="GO" id="GO:0050660">
    <property type="term" value="F:flavin adenine dinucleotide binding"/>
    <property type="evidence" value="ECO:0007669"/>
    <property type="project" value="InterPro"/>
</dbReference>
<dbReference type="InterPro" id="IPR006076">
    <property type="entry name" value="FAD-dep_OxRdtase"/>
</dbReference>
<dbReference type="InterPro" id="IPR036188">
    <property type="entry name" value="FAD/NAD-bd_sf"/>
</dbReference>
<evidence type="ECO:0000256" key="3">
    <source>
        <dbReference type="ARBA" id="ARBA00022827"/>
    </source>
</evidence>
<organism evidence="6 7">
    <name type="scientific">Pigmentiphaga aceris</name>
    <dbReference type="NCBI Taxonomy" id="1940612"/>
    <lineage>
        <taxon>Bacteria</taxon>
        <taxon>Pseudomonadati</taxon>
        <taxon>Pseudomonadota</taxon>
        <taxon>Betaproteobacteria</taxon>
        <taxon>Burkholderiales</taxon>
        <taxon>Alcaligenaceae</taxon>
        <taxon>Pigmentiphaga</taxon>
    </lineage>
</organism>